<dbReference type="PATRIC" id="fig|345309.4.peg.86"/>
<gene>
    <name evidence="1" type="ORF">VI08_00410</name>
</gene>
<sequence length="164" mass="16864">MMCGLAVWAFVSPAFARDQPRTYVAASGVTTVEATVGGAHVVVRITAHALDGPGAARLAQMPARACTGSRAPCSLVDDIDIRVQGERIWVPKGAYLGLADVTSATVSGAGATSSLTLNGGDASEAYIATLDFDRARVTGRSIAPATEPGKPLEKTTYRVVTTGD</sequence>
<name>A0A0F3L4N0_9GAMM</name>
<evidence type="ECO:0000313" key="2">
    <source>
        <dbReference type="Proteomes" id="UP000033651"/>
    </source>
</evidence>
<protein>
    <submittedName>
        <fullName evidence="1">Uncharacterized protein</fullName>
    </submittedName>
</protein>
<dbReference type="AlphaFoldDB" id="A0A0F3L4N0"/>
<proteinExistence type="predicted"/>
<dbReference type="Proteomes" id="UP000033651">
    <property type="component" value="Unassembled WGS sequence"/>
</dbReference>
<organism evidence="1 2">
    <name type="scientific">Luteibacter yeojuensis</name>
    <dbReference type="NCBI Taxonomy" id="345309"/>
    <lineage>
        <taxon>Bacteria</taxon>
        <taxon>Pseudomonadati</taxon>
        <taxon>Pseudomonadota</taxon>
        <taxon>Gammaproteobacteria</taxon>
        <taxon>Lysobacterales</taxon>
        <taxon>Rhodanobacteraceae</taxon>
        <taxon>Luteibacter</taxon>
    </lineage>
</organism>
<accession>A0A0F3L4N0</accession>
<comment type="caution">
    <text evidence="1">The sequence shown here is derived from an EMBL/GenBank/DDBJ whole genome shotgun (WGS) entry which is preliminary data.</text>
</comment>
<reference evidence="1 2" key="1">
    <citation type="submission" date="2015-03" db="EMBL/GenBank/DDBJ databases">
        <title>Draft genome sequence of Luteibacter yeojuensis strain SU11.</title>
        <authorList>
            <person name="Sulaiman J."/>
            <person name="Priya K."/>
            <person name="Chan K.-G."/>
        </authorList>
    </citation>
    <scope>NUCLEOTIDE SEQUENCE [LARGE SCALE GENOMIC DNA]</scope>
    <source>
        <strain evidence="1 2">SU11</strain>
    </source>
</reference>
<dbReference type="EMBL" id="JZRB01000001">
    <property type="protein sequence ID" value="KJV37314.1"/>
    <property type="molecule type" value="Genomic_DNA"/>
</dbReference>
<keyword evidence="2" id="KW-1185">Reference proteome</keyword>
<evidence type="ECO:0000313" key="1">
    <source>
        <dbReference type="EMBL" id="KJV37314.1"/>
    </source>
</evidence>